<dbReference type="PIRSF" id="PIRSF016578">
    <property type="entry name" value="HsaA"/>
    <property type="match status" value="1"/>
</dbReference>
<dbReference type="RefSeq" id="WP_129241320.1">
    <property type="nucleotide sequence ID" value="NZ_UFQC01000012.1"/>
</dbReference>
<dbReference type="Pfam" id="PF02770">
    <property type="entry name" value="Acyl-CoA_dh_M"/>
    <property type="match status" value="1"/>
</dbReference>
<feature type="region of interest" description="Disordered" evidence="4">
    <location>
        <begin position="1"/>
        <end position="20"/>
    </location>
</feature>
<evidence type="ECO:0000256" key="4">
    <source>
        <dbReference type="SAM" id="MobiDB-lite"/>
    </source>
</evidence>
<feature type="domain" description="Acyl-CoA dehydrogenase C-terminal" evidence="7">
    <location>
        <begin position="250"/>
        <end position="383"/>
    </location>
</feature>
<dbReference type="InterPro" id="IPR009100">
    <property type="entry name" value="AcylCoA_DH/oxidase_NM_dom_sf"/>
</dbReference>
<dbReference type="Proteomes" id="UP000289465">
    <property type="component" value="Unassembled WGS sequence"/>
</dbReference>
<dbReference type="SUPFAM" id="SSF47203">
    <property type="entry name" value="Acyl-CoA dehydrogenase C-terminal domain-like"/>
    <property type="match status" value="1"/>
</dbReference>
<evidence type="ECO:0000313" key="9">
    <source>
        <dbReference type="Proteomes" id="UP000289465"/>
    </source>
</evidence>
<dbReference type="GO" id="GO:0016712">
    <property type="term" value="F:oxidoreductase activity, acting on paired donors, with incorporation or reduction of molecular oxygen, reduced flavin or flavoprotein as one donor, and incorporation of one atom of oxygen"/>
    <property type="evidence" value="ECO:0007669"/>
    <property type="project" value="TreeGrafter"/>
</dbReference>
<organism evidence="8 9">
    <name type="scientific">Achromobacter veterisilvae</name>
    <dbReference type="NCBI Taxonomy" id="2069367"/>
    <lineage>
        <taxon>Bacteria</taxon>
        <taxon>Pseudomonadati</taxon>
        <taxon>Pseudomonadota</taxon>
        <taxon>Betaproteobacteria</taxon>
        <taxon>Burkholderiales</taxon>
        <taxon>Alcaligenaceae</taxon>
        <taxon>Achromobacter</taxon>
    </lineage>
</organism>
<proteinExistence type="inferred from homology"/>
<dbReference type="GO" id="GO:0005737">
    <property type="term" value="C:cytoplasm"/>
    <property type="evidence" value="ECO:0007669"/>
    <property type="project" value="TreeGrafter"/>
</dbReference>
<dbReference type="InterPro" id="IPR006091">
    <property type="entry name" value="Acyl-CoA_Oxase/DH_mid-dom"/>
</dbReference>
<dbReference type="GO" id="GO:0050660">
    <property type="term" value="F:flavin adenine dinucleotide binding"/>
    <property type="evidence" value="ECO:0007669"/>
    <property type="project" value="InterPro"/>
</dbReference>
<dbReference type="GO" id="GO:0033539">
    <property type="term" value="P:fatty acid beta-oxidation using acyl-CoA dehydrogenase"/>
    <property type="evidence" value="ECO:0007669"/>
    <property type="project" value="TreeGrafter"/>
</dbReference>
<dbReference type="InterPro" id="IPR050741">
    <property type="entry name" value="Acyl-CoA_dehydrogenase"/>
</dbReference>
<feature type="domain" description="Acyl-CoA dehydrogenase/oxidase N-terminal" evidence="6">
    <location>
        <begin position="31"/>
        <end position="130"/>
    </location>
</feature>
<dbReference type="Gene3D" id="2.40.110.10">
    <property type="entry name" value="Butyryl-CoA Dehydrogenase, subunit A, domain 2"/>
    <property type="match status" value="1"/>
</dbReference>
<feature type="domain" description="Acyl-CoA oxidase/dehydrogenase middle" evidence="5">
    <location>
        <begin position="151"/>
        <end position="224"/>
    </location>
</feature>
<evidence type="ECO:0000259" key="6">
    <source>
        <dbReference type="Pfam" id="PF02771"/>
    </source>
</evidence>
<accession>A0A446CI46</accession>
<dbReference type="Pfam" id="PF08028">
    <property type="entry name" value="Acyl-CoA_dh_2"/>
    <property type="match status" value="1"/>
</dbReference>
<protein>
    <submittedName>
        <fullName evidence="8">Dibenzothiophene desulfurization enzyme C</fullName>
    </submittedName>
</protein>
<dbReference type="NCBIfam" id="TIGR04022">
    <property type="entry name" value="sulfur_SfnB"/>
    <property type="match status" value="1"/>
</dbReference>
<dbReference type="PANTHER" id="PTHR48083:SF19">
    <property type="entry name" value="FLAVIN-DEPENDENT MONOOXYGENASE, OXYGENASE SUBUNIT HSAA"/>
    <property type="match status" value="1"/>
</dbReference>
<dbReference type="PANTHER" id="PTHR48083">
    <property type="entry name" value="MEDIUM-CHAIN SPECIFIC ACYL-COA DEHYDROGENASE, MITOCHONDRIAL-RELATED"/>
    <property type="match status" value="1"/>
</dbReference>
<dbReference type="Gene3D" id="1.20.140.10">
    <property type="entry name" value="Butyryl-CoA Dehydrogenase, subunit A, domain 3"/>
    <property type="match status" value="1"/>
</dbReference>
<dbReference type="SUPFAM" id="SSF56645">
    <property type="entry name" value="Acyl-CoA dehydrogenase NM domain-like"/>
    <property type="match status" value="1"/>
</dbReference>
<dbReference type="OrthoDB" id="6184213at2"/>
<dbReference type="Pfam" id="PF02771">
    <property type="entry name" value="Acyl-CoA_dh_N"/>
    <property type="match status" value="1"/>
</dbReference>
<dbReference type="EMBL" id="UFQC01000012">
    <property type="protein sequence ID" value="SSW67574.1"/>
    <property type="molecule type" value="Genomic_DNA"/>
</dbReference>
<dbReference type="Gene3D" id="1.10.540.10">
    <property type="entry name" value="Acyl-CoA dehydrogenase/oxidase, N-terminal domain"/>
    <property type="match status" value="1"/>
</dbReference>
<evidence type="ECO:0000313" key="8">
    <source>
        <dbReference type="EMBL" id="SSW67574.1"/>
    </source>
</evidence>
<evidence type="ECO:0000259" key="5">
    <source>
        <dbReference type="Pfam" id="PF02770"/>
    </source>
</evidence>
<evidence type="ECO:0000256" key="1">
    <source>
        <dbReference type="ARBA" id="ARBA00022630"/>
    </source>
</evidence>
<name>A0A446CI46_9BURK</name>
<dbReference type="InterPro" id="IPR013107">
    <property type="entry name" value="Acyl-CoA_DH_C"/>
</dbReference>
<dbReference type="InterPro" id="IPR013786">
    <property type="entry name" value="AcylCoA_DH/ox_N"/>
</dbReference>
<reference evidence="8 9" key="1">
    <citation type="submission" date="2018-07" db="EMBL/GenBank/DDBJ databases">
        <authorList>
            <person name="Peeters C."/>
        </authorList>
    </citation>
    <scope>NUCLEOTIDE SEQUENCE [LARGE SCALE GENOMIC DNA]</scope>
    <source>
        <strain evidence="8 9">LMG 30378</strain>
    </source>
</reference>
<dbReference type="AlphaFoldDB" id="A0A446CI46"/>
<gene>
    <name evidence="8" type="primary">soxC_1</name>
    <name evidence="8" type="ORF">AVE30378_02611</name>
</gene>
<dbReference type="InterPro" id="IPR036250">
    <property type="entry name" value="AcylCo_DH-like_C"/>
</dbReference>
<keyword evidence="2" id="KW-0560">Oxidoreductase</keyword>
<evidence type="ECO:0000256" key="2">
    <source>
        <dbReference type="ARBA" id="ARBA00023002"/>
    </source>
</evidence>
<dbReference type="InterPro" id="IPR023922">
    <property type="entry name" value="S04_starv_induced_SfnB"/>
</dbReference>
<evidence type="ECO:0000256" key="3">
    <source>
        <dbReference type="ARBA" id="ARBA00049661"/>
    </source>
</evidence>
<sequence>MQETIDDSPARTAPGQAPAHRIESEAEALAAAASLAERFRAGAIERDQRRALPHEEIAALKRAGLFAISVPRQYGGLAASAATVAEVFRILSKADPSIGQIPQNHFCFLPVFSFGSAAQAEFFYGRVLAGDSIGNAHSENTRNRAGTYEHALRKVEGGWTVSGKKYYSTGAAFADWIPFIGHDEQKRQHMFFVNARAEGVTIINDWRGMGQRTTASGTTVFDNVFVPDFNVFPYYLAGDSKRPTRLLAALVHSAIDLGIAQEALDDLGRYIRESNRPWIDNPYDEHAKEPFIIQAFGEVSHSVRIAQRLLSAAAAEIDRARADGSAALALEAGLATADARIACANASLQVSDQLFALTGARSTLEKYGLDRHWRNARTHTLHDPIRWKLYHLGNYYLNGVEPGPQSLI</sequence>
<dbReference type="GO" id="GO:0003995">
    <property type="term" value="F:acyl-CoA dehydrogenase activity"/>
    <property type="evidence" value="ECO:0007669"/>
    <property type="project" value="TreeGrafter"/>
</dbReference>
<evidence type="ECO:0000259" key="7">
    <source>
        <dbReference type="Pfam" id="PF08028"/>
    </source>
</evidence>
<dbReference type="InterPro" id="IPR046373">
    <property type="entry name" value="Acyl-CoA_Oxase/DH_mid-dom_sf"/>
</dbReference>
<keyword evidence="1" id="KW-0285">Flavoprotein</keyword>
<dbReference type="InterPro" id="IPR037069">
    <property type="entry name" value="AcylCoA_DH/ox_N_sf"/>
</dbReference>
<comment type="similarity">
    <text evidence="3">Belongs to the HpaH/HsaA monooxygenase family.</text>
</comment>